<evidence type="ECO:0000313" key="1">
    <source>
        <dbReference type="EMBL" id="ATL33149.1"/>
    </source>
</evidence>
<reference evidence="1 2" key="1">
    <citation type="submission" date="2017-08" db="EMBL/GenBank/DDBJ databases">
        <title>Complete Genome Sequence of Streptomyces formicae KY5, the formicamycin producer.</title>
        <authorList>
            <person name="Holmes N.A."/>
            <person name="Devine R."/>
            <person name="Qin Z."/>
            <person name="Seipke R.F."/>
            <person name="Wilkinson B."/>
            <person name="Hutchings M.I."/>
        </authorList>
    </citation>
    <scope>NUCLEOTIDE SEQUENCE [LARGE SCALE GENOMIC DNA]</scope>
    <source>
        <strain evidence="1 2">KY5</strain>
    </source>
</reference>
<protein>
    <submittedName>
        <fullName evidence="1">Uncharacterized protein</fullName>
    </submittedName>
</protein>
<dbReference type="AlphaFoldDB" id="A0A291QN59"/>
<sequence>MIILGVGSIVTDAQEEDYAFLEWAAKCQPLAGSLPAGTGCVLTAIHWRREFKNK</sequence>
<name>A0A291QN59_9ACTN</name>
<accession>A0A291QN59</accession>
<evidence type="ECO:0000313" key="2">
    <source>
        <dbReference type="Proteomes" id="UP000221011"/>
    </source>
</evidence>
<organism evidence="1 2">
    <name type="scientific">Streptomyces formicae</name>
    <dbReference type="NCBI Taxonomy" id="1616117"/>
    <lineage>
        <taxon>Bacteria</taxon>
        <taxon>Bacillati</taxon>
        <taxon>Actinomycetota</taxon>
        <taxon>Actinomycetes</taxon>
        <taxon>Kitasatosporales</taxon>
        <taxon>Streptomycetaceae</taxon>
        <taxon>Streptomyces</taxon>
    </lineage>
</organism>
<dbReference type="EMBL" id="CP022685">
    <property type="protein sequence ID" value="ATL33149.1"/>
    <property type="molecule type" value="Genomic_DNA"/>
</dbReference>
<dbReference type="KEGG" id="sfk:KY5_8131c"/>
<keyword evidence="2" id="KW-1185">Reference proteome</keyword>
<gene>
    <name evidence="1" type="ORF">KY5_8131c</name>
</gene>
<proteinExistence type="predicted"/>
<dbReference type="Proteomes" id="UP000221011">
    <property type="component" value="Chromosome"/>
</dbReference>